<comment type="similarity">
    <text evidence="2">Belongs to the cytochrome ubiquinol oxidase subunit 2 family.</text>
</comment>
<dbReference type="PANTHER" id="PTHR43141">
    <property type="entry name" value="CYTOCHROME BD2 SUBUNIT II"/>
    <property type="match status" value="1"/>
</dbReference>
<dbReference type="InterPro" id="IPR003317">
    <property type="entry name" value="Cyt-d_oxidase_su2"/>
</dbReference>
<evidence type="ECO:0000256" key="6">
    <source>
        <dbReference type="ARBA" id="ARBA00022692"/>
    </source>
</evidence>
<gene>
    <name evidence="13" type="ORF">BRCON_1699</name>
</gene>
<dbReference type="GO" id="GO:0019646">
    <property type="term" value="P:aerobic electron transport chain"/>
    <property type="evidence" value="ECO:0007669"/>
    <property type="project" value="TreeGrafter"/>
</dbReference>
<evidence type="ECO:0000256" key="3">
    <source>
        <dbReference type="ARBA" id="ARBA00022448"/>
    </source>
</evidence>
<keyword evidence="11 12" id="KW-0472">Membrane</keyword>
<keyword evidence="7" id="KW-0479">Metal-binding</keyword>
<keyword evidence="4" id="KW-1003">Cell membrane</keyword>
<keyword evidence="6 12" id="KW-0812">Transmembrane</keyword>
<feature type="transmembrane region" description="Helical" evidence="12">
    <location>
        <begin position="262"/>
        <end position="287"/>
    </location>
</feature>
<reference evidence="13 14" key="1">
    <citation type="submission" date="2018-05" db="EMBL/GenBank/DDBJ databases">
        <title>A metagenomic window into the 2 km-deep terrestrial subsurface aquifer revealed taxonomically and functionally diverse microbial community comprising novel uncultured bacterial lineages.</title>
        <authorList>
            <person name="Kadnikov V.V."/>
            <person name="Mardanov A.V."/>
            <person name="Beletsky A.V."/>
            <person name="Banks D."/>
            <person name="Pimenov N.V."/>
            <person name="Frank Y.A."/>
            <person name="Karnachuk O.V."/>
            <person name="Ravin N.V."/>
        </authorList>
    </citation>
    <scope>NUCLEOTIDE SEQUENCE [LARGE SCALE GENOMIC DNA]</scope>
    <source>
        <strain evidence="13">BY</strain>
    </source>
</reference>
<evidence type="ECO:0000256" key="2">
    <source>
        <dbReference type="ARBA" id="ARBA00007543"/>
    </source>
</evidence>
<dbReference type="Proteomes" id="UP000262583">
    <property type="component" value="Chromosome"/>
</dbReference>
<dbReference type="Pfam" id="PF02322">
    <property type="entry name" value="Cyt_bd_oxida_II"/>
    <property type="match status" value="1"/>
</dbReference>
<proteinExistence type="inferred from homology"/>
<keyword evidence="9 12" id="KW-1133">Transmembrane helix</keyword>
<dbReference type="GO" id="GO:0005886">
    <property type="term" value="C:plasma membrane"/>
    <property type="evidence" value="ECO:0007669"/>
    <property type="project" value="UniProtKB-SubCell"/>
</dbReference>
<keyword evidence="5" id="KW-0349">Heme</keyword>
<dbReference type="GO" id="GO:0070069">
    <property type="term" value="C:cytochrome complex"/>
    <property type="evidence" value="ECO:0007669"/>
    <property type="project" value="TreeGrafter"/>
</dbReference>
<evidence type="ECO:0000256" key="4">
    <source>
        <dbReference type="ARBA" id="ARBA00022475"/>
    </source>
</evidence>
<evidence type="ECO:0000256" key="1">
    <source>
        <dbReference type="ARBA" id="ARBA00004651"/>
    </source>
</evidence>
<dbReference type="KEGG" id="schv:BRCON_1699"/>
<dbReference type="GO" id="GO:0016682">
    <property type="term" value="F:oxidoreductase activity, acting on diphenols and related substances as donors, oxygen as acceptor"/>
    <property type="evidence" value="ECO:0007669"/>
    <property type="project" value="TreeGrafter"/>
</dbReference>
<comment type="subcellular location">
    <subcellularLocation>
        <location evidence="1">Cell membrane</location>
        <topology evidence="1">Multi-pass membrane protein</topology>
    </subcellularLocation>
</comment>
<dbReference type="NCBIfam" id="TIGR00203">
    <property type="entry name" value="cydB"/>
    <property type="match status" value="1"/>
</dbReference>
<organism evidence="13 14">
    <name type="scientific">Sumerlaea chitinivorans</name>
    <dbReference type="NCBI Taxonomy" id="2250252"/>
    <lineage>
        <taxon>Bacteria</taxon>
        <taxon>Candidatus Sumerlaeota</taxon>
        <taxon>Candidatus Sumerlaeia</taxon>
        <taxon>Candidatus Sumerlaeales</taxon>
        <taxon>Candidatus Sumerlaeaceae</taxon>
        <taxon>Candidatus Sumerlaea</taxon>
    </lineage>
</organism>
<feature type="transmembrane region" description="Helical" evidence="12">
    <location>
        <begin position="12"/>
        <end position="41"/>
    </location>
</feature>
<feature type="transmembrane region" description="Helical" evidence="12">
    <location>
        <begin position="163"/>
        <end position="187"/>
    </location>
</feature>
<keyword evidence="3" id="KW-0813">Transport</keyword>
<feature type="transmembrane region" description="Helical" evidence="12">
    <location>
        <begin position="199"/>
        <end position="223"/>
    </location>
</feature>
<name>A0A2Z4Y670_SUMC1</name>
<protein>
    <submittedName>
        <fullName evidence="13">Cytochrome d ubiquinol oxidase subunit II</fullName>
    </submittedName>
</protein>
<feature type="transmembrane region" description="Helical" evidence="12">
    <location>
        <begin position="87"/>
        <end position="107"/>
    </location>
</feature>
<dbReference type="GO" id="GO:0009055">
    <property type="term" value="F:electron transfer activity"/>
    <property type="evidence" value="ECO:0007669"/>
    <property type="project" value="TreeGrafter"/>
</dbReference>
<dbReference type="EMBL" id="CP030759">
    <property type="protein sequence ID" value="AXA36476.1"/>
    <property type="molecule type" value="Genomic_DNA"/>
</dbReference>
<evidence type="ECO:0000256" key="5">
    <source>
        <dbReference type="ARBA" id="ARBA00022617"/>
    </source>
</evidence>
<evidence type="ECO:0000256" key="10">
    <source>
        <dbReference type="ARBA" id="ARBA00023004"/>
    </source>
</evidence>
<dbReference type="GO" id="GO:0046872">
    <property type="term" value="F:metal ion binding"/>
    <property type="evidence" value="ECO:0007669"/>
    <property type="project" value="UniProtKB-KW"/>
</dbReference>
<dbReference type="PANTHER" id="PTHR43141:SF5">
    <property type="entry name" value="CYTOCHROME BD-I UBIQUINOL OXIDASE SUBUNIT 2"/>
    <property type="match status" value="1"/>
</dbReference>
<evidence type="ECO:0000256" key="9">
    <source>
        <dbReference type="ARBA" id="ARBA00022989"/>
    </source>
</evidence>
<feature type="transmembrane region" description="Helical" evidence="12">
    <location>
        <begin position="119"/>
        <end position="143"/>
    </location>
</feature>
<accession>A0A2Z4Y670</accession>
<keyword evidence="8" id="KW-0249">Electron transport</keyword>
<dbReference type="PIRSF" id="PIRSF000267">
    <property type="entry name" value="Cyt_oxidse_sub2"/>
    <property type="match status" value="1"/>
</dbReference>
<keyword evidence="10" id="KW-0408">Iron</keyword>
<evidence type="ECO:0000256" key="12">
    <source>
        <dbReference type="SAM" id="Phobius"/>
    </source>
</evidence>
<feature type="transmembrane region" description="Helical" evidence="12">
    <location>
        <begin position="235"/>
        <end position="255"/>
    </location>
</feature>
<evidence type="ECO:0000313" key="14">
    <source>
        <dbReference type="Proteomes" id="UP000262583"/>
    </source>
</evidence>
<evidence type="ECO:0000256" key="7">
    <source>
        <dbReference type="ARBA" id="ARBA00022723"/>
    </source>
</evidence>
<feature type="transmembrane region" description="Helical" evidence="12">
    <location>
        <begin position="307"/>
        <end position="333"/>
    </location>
</feature>
<evidence type="ECO:0000256" key="11">
    <source>
        <dbReference type="ARBA" id="ARBA00023136"/>
    </source>
</evidence>
<evidence type="ECO:0000313" key="13">
    <source>
        <dbReference type="EMBL" id="AXA36476.1"/>
    </source>
</evidence>
<evidence type="ECO:0000256" key="8">
    <source>
        <dbReference type="ARBA" id="ARBA00022982"/>
    </source>
</evidence>
<sequence length="344" mass="38257">MNETGMLDLNLLWYFLVGALLTGYAVLDGFDLGVGTLHLFARTDLERRILMNSIGPVWDGNEVWLVTAGGALFAAFPKAYATAFSGFYLAFMILLWALIFRAVALEFRSKRPSRVWRNAWDVAFFLASTVSSFLFGVAVGNMMQGLPIGPDGEYAGTLIDLLTPYPILVGVFNVAMFAMHGAIYLYLKTEGELQERVRGWIWRAYGTFLFLYVLTTIVTLIQVPNATRNFRDFPWVWAIVILTVLAIANIPRAVYHGYPVRALISSGCAMAGLIFLFGIALFPNLIISTISPEYNLTAYTAASSQKTLGIMAIMAAIGMPFVLGYTSIIYWIFRGKVKLDKMSY</sequence>
<dbReference type="AlphaFoldDB" id="A0A2Z4Y670"/>